<gene>
    <name evidence="1" type="ORF">PAM7971_03164</name>
</gene>
<accession>A0A1Y5TG89</accession>
<evidence type="ECO:0000313" key="1">
    <source>
        <dbReference type="EMBL" id="SLN61227.1"/>
    </source>
</evidence>
<protein>
    <recommendedName>
        <fullName evidence="3">Inositol monophosphatase family protein</fullName>
    </recommendedName>
</protein>
<evidence type="ECO:0008006" key="3">
    <source>
        <dbReference type="Google" id="ProtNLM"/>
    </source>
</evidence>
<dbReference type="STRING" id="658057.SAMN04488032_11272"/>
<dbReference type="Proteomes" id="UP000193307">
    <property type="component" value="Unassembled WGS sequence"/>
</dbReference>
<dbReference type="RefSeq" id="WP_085850259.1">
    <property type="nucleotide sequence ID" value="NZ_FNZV01000012.1"/>
</dbReference>
<dbReference type="EMBL" id="FWFW01000012">
    <property type="protein sequence ID" value="SLN61227.1"/>
    <property type="molecule type" value="Genomic_DNA"/>
</dbReference>
<dbReference type="AlphaFoldDB" id="A0A1Y5TG89"/>
<dbReference type="OrthoDB" id="9800646at2"/>
<organism evidence="1 2">
    <name type="scientific">Pacificibacter marinus</name>
    <dbReference type="NCBI Taxonomy" id="658057"/>
    <lineage>
        <taxon>Bacteria</taxon>
        <taxon>Pseudomonadati</taxon>
        <taxon>Pseudomonadota</taxon>
        <taxon>Alphaproteobacteria</taxon>
        <taxon>Rhodobacterales</taxon>
        <taxon>Roseobacteraceae</taxon>
        <taxon>Pacificibacter</taxon>
    </lineage>
</organism>
<dbReference type="InterPro" id="IPR025226">
    <property type="entry name" value="DUF4170"/>
</dbReference>
<keyword evidence="2" id="KW-1185">Reference proteome</keyword>
<name>A0A1Y5TG89_9RHOB</name>
<dbReference type="Gene3D" id="3.30.70.2400">
    <property type="entry name" value="Uncharacterised protein PF13773, DUF4170"/>
    <property type="match status" value="1"/>
</dbReference>
<sequence>MTQRLHLVFGGELVDPSTTTFRNVDDIHVVGIFPDYATAHSAWKAEAQRTVDNAHMRYFIAHLHRLRDEEAGTSSTEELGK</sequence>
<proteinExistence type="predicted"/>
<reference evidence="1 2" key="1">
    <citation type="submission" date="2017-03" db="EMBL/GenBank/DDBJ databases">
        <authorList>
            <person name="Afonso C.L."/>
            <person name="Miller P.J."/>
            <person name="Scott M.A."/>
            <person name="Spackman E."/>
            <person name="Goraichik I."/>
            <person name="Dimitrov K.M."/>
            <person name="Suarez D.L."/>
            <person name="Swayne D.E."/>
        </authorList>
    </citation>
    <scope>NUCLEOTIDE SEQUENCE [LARGE SCALE GENOMIC DNA]</scope>
    <source>
        <strain evidence="1 2">CECT 7971</strain>
    </source>
</reference>
<evidence type="ECO:0000313" key="2">
    <source>
        <dbReference type="Proteomes" id="UP000193307"/>
    </source>
</evidence>
<dbReference type="Pfam" id="PF13773">
    <property type="entry name" value="DUF4170"/>
    <property type="match status" value="1"/>
</dbReference>